<keyword evidence="3" id="KW-0805">Transcription regulation</keyword>
<evidence type="ECO:0000259" key="9">
    <source>
        <dbReference type="PROSITE" id="PS51755"/>
    </source>
</evidence>
<dbReference type="PROSITE" id="PS50005">
    <property type="entry name" value="TPR"/>
    <property type="match status" value="1"/>
</dbReference>
<dbReference type="PROSITE" id="PS51755">
    <property type="entry name" value="OMPR_PHOB"/>
    <property type="match status" value="1"/>
</dbReference>
<dbReference type="SUPFAM" id="SSF48452">
    <property type="entry name" value="TPR-like"/>
    <property type="match status" value="2"/>
</dbReference>
<comment type="similarity">
    <text evidence="1">Belongs to the AfsR/DnrI/RedD regulatory family.</text>
</comment>
<evidence type="ECO:0000256" key="3">
    <source>
        <dbReference type="ARBA" id="ARBA00023015"/>
    </source>
</evidence>
<dbReference type="Gene3D" id="1.25.40.10">
    <property type="entry name" value="Tetratricopeptide repeat domain"/>
    <property type="match status" value="2"/>
</dbReference>
<evidence type="ECO:0000256" key="4">
    <source>
        <dbReference type="ARBA" id="ARBA00023125"/>
    </source>
</evidence>
<dbReference type="Gene3D" id="3.40.50.300">
    <property type="entry name" value="P-loop containing nucleotide triphosphate hydrolases"/>
    <property type="match status" value="1"/>
</dbReference>
<feature type="compositionally biased region" description="Low complexity" evidence="8">
    <location>
        <begin position="268"/>
        <end position="281"/>
    </location>
</feature>
<feature type="DNA-binding region" description="OmpR/PhoB-type" evidence="7">
    <location>
        <begin position="4"/>
        <end position="107"/>
    </location>
</feature>
<comment type="caution">
    <text evidence="10">The sequence shown here is derived from an EMBL/GenBank/DDBJ whole genome shotgun (WGS) entry which is preliminary data.</text>
</comment>
<dbReference type="Pfam" id="PF00486">
    <property type="entry name" value="Trans_reg_C"/>
    <property type="match status" value="1"/>
</dbReference>
<dbReference type="Pfam" id="PF13424">
    <property type="entry name" value="TPR_12"/>
    <property type="match status" value="1"/>
</dbReference>
<feature type="compositionally biased region" description="Pro residues" evidence="8">
    <location>
        <begin position="286"/>
        <end position="296"/>
    </location>
</feature>
<dbReference type="InterPro" id="IPR036388">
    <property type="entry name" value="WH-like_DNA-bd_sf"/>
</dbReference>
<accession>A0ABU7NJ15</accession>
<keyword evidence="4 7" id="KW-0238">DNA-binding</keyword>
<keyword evidence="2" id="KW-0902">Two-component regulatory system</keyword>
<dbReference type="SUPFAM" id="SSF46894">
    <property type="entry name" value="C-terminal effector domain of the bipartite response regulators"/>
    <property type="match status" value="1"/>
</dbReference>
<keyword evidence="6" id="KW-0802">TPR repeat</keyword>
<name>A0ABU7NJ15_9ACTN</name>
<dbReference type="PANTHER" id="PTHR35807:SF1">
    <property type="entry name" value="TRANSCRIPTIONAL REGULATOR REDD"/>
    <property type="match status" value="1"/>
</dbReference>
<keyword evidence="11" id="KW-1185">Reference proteome</keyword>
<dbReference type="InterPro" id="IPR011990">
    <property type="entry name" value="TPR-like_helical_dom_sf"/>
</dbReference>
<feature type="repeat" description="TPR" evidence="6">
    <location>
        <begin position="868"/>
        <end position="901"/>
    </location>
</feature>
<keyword evidence="5" id="KW-0804">Transcription</keyword>
<gene>
    <name evidence="10" type="ORF">V2J85_05765</name>
</gene>
<dbReference type="EMBL" id="JAZBJP010000002">
    <property type="protein sequence ID" value="MEE4418858.1"/>
    <property type="molecule type" value="Genomic_DNA"/>
</dbReference>
<dbReference type="SMART" id="SM00028">
    <property type="entry name" value="TPR"/>
    <property type="match status" value="4"/>
</dbReference>
<evidence type="ECO:0000256" key="2">
    <source>
        <dbReference type="ARBA" id="ARBA00023012"/>
    </source>
</evidence>
<dbReference type="SMART" id="SM01043">
    <property type="entry name" value="BTAD"/>
    <property type="match status" value="1"/>
</dbReference>
<feature type="region of interest" description="Disordered" evidence="8">
    <location>
        <begin position="259"/>
        <end position="307"/>
    </location>
</feature>
<dbReference type="InterPro" id="IPR027417">
    <property type="entry name" value="P-loop_NTPase"/>
</dbReference>
<dbReference type="Pfam" id="PF00931">
    <property type="entry name" value="NB-ARC"/>
    <property type="match status" value="1"/>
</dbReference>
<dbReference type="CDD" id="cd15831">
    <property type="entry name" value="BTAD"/>
    <property type="match status" value="1"/>
</dbReference>
<dbReference type="Gene3D" id="1.10.10.10">
    <property type="entry name" value="Winged helix-like DNA-binding domain superfamily/Winged helix DNA-binding domain"/>
    <property type="match status" value="1"/>
</dbReference>
<feature type="domain" description="OmpR/PhoB-type" evidence="9">
    <location>
        <begin position="4"/>
        <end position="107"/>
    </location>
</feature>
<reference evidence="10 11" key="1">
    <citation type="submission" date="2023-12" db="EMBL/GenBank/DDBJ databases">
        <title>30 novel species of actinomycetes from the DSMZ collection.</title>
        <authorList>
            <person name="Nouioui I."/>
        </authorList>
    </citation>
    <scope>NUCLEOTIDE SEQUENCE [LARGE SCALE GENOMIC DNA]</scope>
    <source>
        <strain evidence="10 11">DSM 41528</strain>
    </source>
</reference>
<organism evidence="10 11">
    <name type="scientific">Streptomyces bugieae</name>
    <dbReference type="NCBI Taxonomy" id="3098223"/>
    <lineage>
        <taxon>Bacteria</taxon>
        <taxon>Bacillati</taxon>
        <taxon>Actinomycetota</taxon>
        <taxon>Actinomycetes</taxon>
        <taxon>Kitasatosporales</taxon>
        <taxon>Streptomycetaceae</taxon>
        <taxon>Streptomyces</taxon>
    </lineage>
</organism>
<evidence type="ECO:0000313" key="11">
    <source>
        <dbReference type="Proteomes" id="UP001307760"/>
    </source>
</evidence>
<dbReference type="InterPro" id="IPR001867">
    <property type="entry name" value="OmpR/PhoB-type_DNA-bd"/>
</dbReference>
<dbReference type="InterPro" id="IPR051677">
    <property type="entry name" value="AfsR-DnrI-RedD_regulator"/>
</dbReference>
<dbReference type="InterPro" id="IPR002182">
    <property type="entry name" value="NB-ARC"/>
</dbReference>
<evidence type="ECO:0000256" key="8">
    <source>
        <dbReference type="SAM" id="MobiDB-lite"/>
    </source>
</evidence>
<dbReference type="PANTHER" id="PTHR35807">
    <property type="entry name" value="TRANSCRIPTIONAL REGULATOR REDD-RELATED"/>
    <property type="match status" value="1"/>
</dbReference>
<dbReference type="InterPro" id="IPR005158">
    <property type="entry name" value="BTAD"/>
</dbReference>
<protein>
    <submittedName>
        <fullName evidence="10">BTAD domain-containing putative transcriptional regulator</fullName>
    </submittedName>
</protein>
<evidence type="ECO:0000256" key="5">
    <source>
        <dbReference type="ARBA" id="ARBA00023163"/>
    </source>
</evidence>
<evidence type="ECO:0000256" key="6">
    <source>
        <dbReference type="PROSITE-ProRule" id="PRU00339"/>
    </source>
</evidence>
<dbReference type="PRINTS" id="PR00364">
    <property type="entry name" value="DISEASERSIST"/>
</dbReference>
<dbReference type="InterPro" id="IPR019734">
    <property type="entry name" value="TPR_rpt"/>
</dbReference>
<dbReference type="Proteomes" id="UP001307760">
    <property type="component" value="Unassembled WGS sequence"/>
</dbReference>
<proteinExistence type="inferred from homology"/>
<dbReference type="Pfam" id="PF03704">
    <property type="entry name" value="BTAD"/>
    <property type="match status" value="1"/>
</dbReference>
<evidence type="ECO:0000313" key="10">
    <source>
        <dbReference type="EMBL" id="MEE4418858.1"/>
    </source>
</evidence>
<evidence type="ECO:0000256" key="1">
    <source>
        <dbReference type="ARBA" id="ARBA00005820"/>
    </source>
</evidence>
<dbReference type="SMART" id="SM00862">
    <property type="entry name" value="Trans_reg_C"/>
    <property type="match status" value="1"/>
</dbReference>
<evidence type="ECO:0000256" key="7">
    <source>
        <dbReference type="PROSITE-ProRule" id="PRU01091"/>
    </source>
</evidence>
<sequence>MPRVGALEQGMGGLRIAALGPLRAWRGERQLDTGPAQRRAVLTSLTLRCGQVASVEELVRDVWGSEPPASAPVAVRNHISRLRTVLESESAGPKALVSVAGGYALHLPDGALDVSRAERLYAQAQSARSQGDLEPAVRILAEAETLWVGTPLTGVPGPYAQRQRDRLMEYRLLLVEARLTLELQLGGHTRVVGELLTLADEHPLREELRALQMLALYRCGRQADALAAYTTARRHLAAELGVDPGPELVRLHQRILEADPTLAPPPGAAAAAPAPGPAAGPDRPTWVPPAQSPPDIPDFTGRGEESRQVRDALAGAGRTDATAPVVCVIHGMGGVGKTALAVHSAHAVREQFPDGQLYVDLRGAGREPADPYEVQELFLRSLGVLPGNVPSGREERTALYRSRMAGRRLLLLLDNAADTEQVSTLLPTTAGSAALITSRTALMCLPATTRTALEPFSEPEALALLERMAGSVRCRQEQQTASDLVWACGMLPLAVRVVGARLVARPRWTLATLAERLSDRSQRLGELEAGSLAVESVFHLGYSSLDDAEARAFRLLAIPEVPDLSTAAAAAVLQCDRREAEALLESLTHQGLLEPGEPGRYRYHDLLRLFARHRTLDTDPSTTRGEALSRVARFYLTGTSSAMRVERPYSRLPDAADPDGMPGAAAFTNALHAQEWVLHELPAMLNVAGQILHHPYRPVSAEDTRTLSCLLGLLMPFTDFCLPWGPIHQLARTLLRAADHHGDRVSTVFTCITAAAACAQLGHHEEAATLAARAHEALDPADRVLAPRVVYTMGVVAVARPDGLDEAIGHCRSAHALACENGEPGMAAQCSVSLARAQLALGRPDQALEAARDALAHCPPGDNPVGIALAQRVLGDALAALGRYDEAVTEYRTALDVCRAHGLHAQRAHTLLSLASALAAVGRPEQARTCAAEAAAALAQLGDPTGEERARTFMNRLAAAGPAAPPIAPDGSR</sequence>
<dbReference type="SUPFAM" id="SSF52540">
    <property type="entry name" value="P-loop containing nucleoside triphosphate hydrolases"/>
    <property type="match status" value="1"/>
</dbReference>
<dbReference type="InterPro" id="IPR016032">
    <property type="entry name" value="Sig_transdc_resp-reg_C-effctor"/>
</dbReference>